<evidence type="ECO:0000256" key="2">
    <source>
        <dbReference type="ARBA" id="ARBA00005716"/>
    </source>
</evidence>
<dbReference type="GO" id="GO:0070847">
    <property type="term" value="C:core mediator complex"/>
    <property type="evidence" value="ECO:0007669"/>
    <property type="project" value="TreeGrafter"/>
</dbReference>
<accession>A0A7G3ZGD7</accession>
<comment type="function">
    <text evidence="9">Component of the Mediator complex, a coactivator involved in the regulated transcription of nearly all RNA polymerase II-dependent genes. Mediator functions as a bridge to convey information from gene-specific regulatory proteins to the basal RNA polymerase II transcription machinery. Mediator is recruited to promoters by direct interactions with regulatory proteins and serves as a scaffold for the assembly of a functional preinitiation complex with RNA polymerase II and the general transcription factors.</text>
</comment>
<evidence type="ECO:0000313" key="12">
    <source>
        <dbReference type="Proteomes" id="UP000515788"/>
    </source>
</evidence>
<keyword evidence="4 9" id="KW-0805">Transcription regulation</keyword>
<gene>
    <name evidence="9" type="primary">MED8</name>
    <name evidence="11" type="ORF">HG536_0D00950</name>
</gene>
<organism evidence="11 12">
    <name type="scientific">Torulaspora globosa</name>
    <dbReference type="NCBI Taxonomy" id="48254"/>
    <lineage>
        <taxon>Eukaryota</taxon>
        <taxon>Fungi</taxon>
        <taxon>Dikarya</taxon>
        <taxon>Ascomycota</taxon>
        <taxon>Saccharomycotina</taxon>
        <taxon>Saccharomycetes</taxon>
        <taxon>Saccharomycetales</taxon>
        <taxon>Saccharomycetaceae</taxon>
        <taxon>Torulaspora</taxon>
    </lineage>
</organism>
<evidence type="ECO:0000256" key="1">
    <source>
        <dbReference type="ARBA" id="ARBA00004123"/>
    </source>
</evidence>
<comment type="subunit">
    <text evidence="9">Component of the Mediator complex.</text>
</comment>
<evidence type="ECO:0000256" key="4">
    <source>
        <dbReference type="ARBA" id="ARBA00023015"/>
    </source>
</evidence>
<keyword evidence="6 9" id="KW-0804">Transcription</keyword>
<dbReference type="GO" id="GO:0000978">
    <property type="term" value="F:RNA polymerase II cis-regulatory region sequence-specific DNA binding"/>
    <property type="evidence" value="ECO:0007669"/>
    <property type="project" value="TreeGrafter"/>
</dbReference>
<dbReference type="InterPro" id="IPR019364">
    <property type="entry name" value="Mediatior_Med8_fun/met"/>
</dbReference>
<comment type="subcellular location">
    <subcellularLocation>
        <location evidence="1 9">Nucleus</location>
    </subcellularLocation>
</comment>
<comment type="similarity">
    <text evidence="2 9">Belongs to the Mediator complex subunit 8 family.</text>
</comment>
<name>A0A7G3ZGD7_9SACH</name>
<protein>
    <recommendedName>
        <fullName evidence="3 9">Mediator of RNA polymerase II transcription subunit 8</fullName>
    </recommendedName>
    <alternativeName>
        <fullName evidence="8 9">Mediator complex subunit 8</fullName>
    </alternativeName>
</protein>
<dbReference type="Proteomes" id="UP000515788">
    <property type="component" value="Chromosome 4"/>
</dbReference>
<dbReference type="GO" id="GO:0006357">
    <property type="term" value="P:regulation of transcription by RNA polymerase II"/>
    <property type="evidence" value="ECO:0007669"/>
    <property type="project" value="InterPro"/>
</dbReference>
<evidence type="ECO:0000256" key="3">
    <source>
        <dbReference type="ARBA" id="ARBA00020637"/>
    </source>
</evidence>
<dbReference type="Gene3D" id="1.20.58.1710">
    <property type="match status" value="1"/>
</dbReference>
<evidence type="ECO:0000256" key="9">
    <source>
        <dbReference type="RuleBase" id="RU364144"/>
    </source>
</evidence>
<evidence type="ECO:0000256" key="5">
    <source>
        <dbReference type="ARBA" id="ARBA00023159"/>
    </source>
</evidence>
<reference evidence="11 12" key="1">
    <citation type="submission" date="2020-06" db="EMBL/GenBank/DDBJ databases">
        <title>The yeast mating-type switching endonuclease HO is a domesticated member of an unorthodox homing genetic element family.</title>
        <authorList>
            <person name="Coughlan A.Y."/>
            <person name="Lombardi L."/>
            <person name="Braun-Galleani S."/>
            <person name="Martos A.R."/>
            <person name="Galeote V."/>
            <person name="Bigey F."/>
            <person name="Dequin S."/>
            <person name="Byrne K.P."/>
            <person name="Wolfe K.H."/>
        </authorList>
    </citation>
    <scope>NUCLEOTIDE SEQUENCE [LARGE SCALE GENOMIC DNA]</scope>
    <source>
        <strain evidence="11 12">CBS764</strain>
    </source>
</reference>
<dbReference type="PANTHER" id="PTHR13074">
    <property type="entry name" value="MEDIATOR OF RNA POLYMERASE II TRANSCRIPTION SUBUNIT 8"/>
    <property type="match status" value="1"/>
</dbReference>
<evidence type="ECO:0000256" key="10">
    <source>
        <dbReference type="SAM" id="MobiDB-lite"/>
    </source>
</evidence>
<evidence type="ECO:0000256" key="7">
    <source>
        <dbReference type="ARBA" id="ARBA00023242"/>
    </source>
</evidence>
<evidence type="ECO:0000256" key="6">
    <source>
        <dbReference type="ARBA" id="ARBA00023163"/>
    </source>
</evidence>
<feature type="region of interest" description="Disordered" evidence="10">
    <location>
        <begin position="1"/>
        <end position="21"/>
    </location>
</feature>
<dbReference type="PANTHER" id="PTHR13074:SF9">
    <property type="entry name" value="MEDIATOR OF RNA POLYMERASE II TRANSCRIPTION SUBUNIT 8"/>
    <property type="match status" value="1"/>
</dbReference>
<evidence type="ECO:0000256" key="8">
    <source>
        <dbReference type="ARBA" id="ARBA00031261"/>
    </source>
</evidence>
<keyword evidence="12" id="KW-1185">Reference proteome</keyword>
<dbReference type="Pfam" id="PF10232">
    <property type="entry name" value="Med8"/>
    <property type="match status" value="1"/>
</dbReference>
<proteinExistence type="inferred from homology"/>
<dbReference type="EMBL" id="CP059249">
    <property type="protein sequence ID" value="QLL32573.1"/>
    <property type="molecule type" value="Genomic_DNA"/>
</dbReference>
<dbReference type="GO" id="GO:0016592">
    <property type="term" value="C:mediator complex"/>
    <property type="evidence" value="ECO:0007669"/>
    <property type="project" value="InterPro"/>
</dbReference>
<dbReference type="GO" id="GO:0003712">
    <property type="term" value="F:transcription coregulator activity"/>
    <property type="evidence" value="ECO:0007669"/>
    <property type="project" value="InterPro"/>
</dbReference>
<dbReference type="Gene3D" id="6.10.250.2610">
    <property type="match status" value="1"/>
</dbReference>
<keyword evidence="7 9" id="KW-0539">Nucleus</keyword>
<keyword evidence="5 9" id="KW-0010">Activator</keyword>
<dbReference type="OrthoDB" id="5329317at2759"/>
<dbReference type="AlphaFoldDB" id="A0A7G3ZGD7"/>
<sequence>MSNENPLSGHDLAYQEDVKPSYDGVPGQALDAVRMRSAQLTHSLRRLRDELSRAELPQWFSLQSQLNVTLSQLMSLTSTLQHFHDVLDSTAVYPLPNFPTTSHEGLLTTLLRKKNIPEVDEWIMGAREASDLDSPALEVNEVEKSLNDDKEVTKWALQIFVQEFERHNYKGLRTREENAEDVLMEDTIHSRKPRKPFEVEDILSYIYKGKESWEDRSSNEAAVIS</sequence>
<evidence type="ECO:0000313" key="11">
    <source>
        <dbReference type="EMBL" id="QLL32573.1"/>
    </source>
</evidence>